<protein>
    <submittedName>
        <fullName evidence="3">Plasmid stabilization system protein ParE</fullName>
    </submittedName>
</protein>
<organism evidence="3 4">
    <name type="scientific">Nitrospirillum amazonense</name>
    <dbReference type="NCBI Taxonomy" id="28077"/>
    <lineage>
        <taxon>Bacteria</taxon>
        <taxon>Pseudomonadati</taxon>
        <taxon>Pseudomonadota</taxon>
        <taxon>Alphaproteobacteria</taxon>
        <taxon>Rhodospirillales</taxon>
        <taxon>Azospirillaceae</taxon>
        <taxon>Nitrospirillum</taxon>
    </lineage>
</organism>
<proteinExistence type="inferred from homology"/>
<keyword evidence="4" id="KW-1185">Reference proteome</keyword>
<dbReference type="Proteomes" id="UP000315751">
    <property type="component" value="Unassembled WGS sequence"/>
</dbReference>
<dbReference type="PANTHER" id="PTHR33755">
    <property type="entry name" value="TOXIN PARE1-RELATED"/>
    <property type="match status" value="1"/>
</dbReference>
<dbReference type="InterPro" id="IPR035093">
    <property type="entry name" value="RelE/ParE_toxin_dom_sf"/>
</dbReference>
<dbReference type="RefSeq" id="WP_145729676.1">
    <property type="nucleotide sequence ID" value="NZ_VITR01000002.1"/>
</dbReference>
<evidence type="ECO:0000256" key="2">
    <source>
        <dbReference type="ARBA" id="ARBA00022649"/>
    </source>
</evidence>
<keyword evidence="2" id="KW-1277">Toxin-antitoxin system</keyword>
<evidence type="ECO:0000313" key="4">
    <source>
        <dbReference type="Proteomes" id="UP000315751"/>
    </source>
</evidence>
<dbReference type="Gene3D" id="3.30.2310.20">
    <property type="entry name" value="RelE-like"/>
    <property type="match status" value="1"/>
</dbReference>
<comment type="caution">
    <text evidence="3">The sequence shown here is derived from an EMBL/GenBank/DDBJ whole genome shotgun (WGS) entry which is preliminary data.</text>
</comment>
<dbReference type="Pfam" id="PF05016">
    <property type="entry name" value="ParE_toxin"/>
    <property type="match status" value="1"/>
</dbReference>
<dbReference type="EMBL" id="VITR01000002">
    <property type="protein sequence ID" value="TWB45270.1"/>
    <property type="molecule type" value="Genomic_DNA"/>
</dbReference>
<evidence type="ECO:0000256" key="1">
    <source>
        <dbReference type="ARBA" id="ARBA00006226"/>
    </source>
</evidence>
<gene>
    <name evidence="3" type="ORF">FBZ90_102226</name>
</gene>
<dbReference type="PANTHER" id="PTHR33755:SF6">
    <property type="entry name" value="PLASMID STABILIZATION SYSTEM PROTEIN"/>
    <property type="match status" value="1"/>
</dbReference>
<sequence>MKIRYTRAASAELAAILDYIDEHSPSGALNVKRRLQDIVAILAARPYIGRLTKRPGIRRAVATPYPYLIFYQVVGDSIVIHGFRHTARRLSED</sequence>
<dbReference type="OrthoDB" id="595470at2"/>
<name>A0A560HJ68_9PROT</name>
<accession>A0A560HJ68</accession>
<dbReference type="InterPro" id="IPR051803">
    <property type="entry name" value="TA_system_RelE-like_toxin"/>
</dbReference>
<dbReference type="AlphaFoldDB" id="A0A560HJ68"/>
<comment type="similarity">
    <text evidence="1">Belongs to the RelE toxin family.</text>
</comment>
<evidence type="ECO:0000313" key="3">
    <source>
        <dbReference type="EMBL" id="TWB45270.1"/>
    </source>
</evidence>
<dbReference type="InterPro" id="IPR007712">
    <property type="entry name" value="RelE/ParE_toxin"/>
</dbReference>
<reference evidence="3 4" key="1">
    <citation type="submission" date="2019-06" db="EMBL/GenBank/DDBJ databases">
        <title>Genomic Encyclopedia of Type Strains, Phase IV (KMG-V): Genome sequencing to study the core and pangenomes of soil and plant-associated prokaryotes.</title>
        <authorList>
            <person name="Whitman W."/>
        </authorList>
    </citation>
    <scope>NUCLEOTIDE SEQUENCE [LARGE SCALE GENOMIC DNA]</scope>
    <source>
        <strain evidence="3 4">BR 11622</strain>
    </source>
</reference>